<keyword evidence="1" id="KW-0812">Transmembrane</keyword>
<keyword evidence="1" id="KW-1133">Transmembrane helix</keyword>
<protein>
    <submittedName>
        <fullName evidence="2">Uncharacterized protein</fullName>
    </submittedName>
</protein>
<evidence type="ECO:0000256" key="1">
    <source>
        <dbReference type="SAM" id="Phobius"/>
    </source>
</evidence>
<evidence type="ECO:0000313" key="2">
    <source>
        <dbReference type="EMBL" id="LAB59594.1"/>
    </source>
</evidence>
<dbReference type="AlphaFoldDB" id="A0A2D4PNJ6"/>
<feature type="transmembrane region" description="Helical" evidence="1">
    <location>
        <begin position="74"/>
        <end position="92"/>
    </location>
</feature>
<sequence length="125" mass="14159">MDFSLVSHSSQGFVHITTAYLEVSDRKVCSAVTTFLYFLPQSTFNIPLSYVFLLFLGLYFPLQSTFNIPPSSAFLLFLAPGSKFLEFGLQYFSPLATLRYMDFNSQNSTARNMYFKSQNSPASLL</sequence>
<reference evidence="2" key="2">
    <citation type="submission" date="2017-11" db="EMBL/GenBank/DDBJ databases">
        <title>Coralsnake Venomics: Analyses of Venom Gland Transcriptomes and Proteomes of Six Brazilian Taxa.</title>
        <authorList>
            <person name="Aird S.D."/>
            <person name="Jorge da Silva N."/>
            <person name="Qiu L."/>
            <person name="Villar-Briones A."/>
            <person name="Aparecida-Saddi V."/>
            <person name="Campos-Telles M.P."/>
            <person name="Grau M."/>
            <person name="Mikheyev A.S."/>
        </authorList>
    </citation>
    <scope>NUCLEOTIDE SEQUENCE</scope>
    <source>
        <tissue evidence="2">Venom_gland</tissue>
    </source>
</reference>
<reference evidence="2" key="1">
    <citation type="submission" date="2017-07" db="EMBL/GenBank/DDBJ databases">
        <authorList>
            <person name="Mikheyev A."/>
            <person name="Grau M."/>
        </authorList>
    </citation>
    <scope>NUCLEOTIDE SEQUENCE</scope>
    <source>
        <tissue evidence="2">Venom_gland</tissue>
    </source>
</reference>
<name>A0A2D4PNJ6_MICSU</name>
<proteinExistence type="predicted"/>
<dbReference type="EMBL" id="IACN01088271">
    <property type="protein sequence ID" value="LAB59594.1"/>
    <property type="molecule type" value="Transcribed_RNA"/>
</dbReference>
<accession>A0A2D4PNJ6</accession>
<organism evidence="2">
    <name type="scientific">Micrurus surinamensis</name>
    <name type="common">Surinam coral snake</name>
    <dbReference type="NCBI Taxonomy" id="129470"/>
    <lineage>
        <taxon>Eukaryota</taxon>
        <taxon>Metazoa</taxon>
        <taxon>Chordata</taxon>
        <taxon>Craniata</taxon>
        <taxon>Vertebrata</taxon>
        <taxon>Euteleostomi</taxon>
        <taxon>Lepidosauria</taxon>
        <taxon>Squamata</taxon>
        <taxon>Bifurcata</taxon>
        <taxon>Unidentata</taxon>
        <taxon>Episquamata</taxon>
        <taxon>Toxicofera</taxon>
        <taxon>Serpentes</taxon>
        <taxon>Colubroidea</taxon>
        <taxon>Elapidae</taxon>
        <taxon>Elapinae</taxon>
        <taxon>Micrurus</taxon>
    </lineage>
</organism>
<feature type="transmembrane region" description="Helical" evidence="1">
    <location>
        <begin position="44"/>
        <end position="62"/>
    </location>
</feature>
<keyword evidence="1" id="KW-0472">Membrane</keyword>